<feature type="active site" description="Proton donor/acceptor" evidence="10">
    <location>
        <position position="245"/>
    </location>
</feature>
<feature type="disulfide bond" evidence="11">
    <location>
        <begin position="228"/>
        <end position="235"/>
    </location>
</feature>
<reference evidence="13 14" key="1">
    <citation type="submission" date="2019-04" db="EMBL/GenBank/DDBJ databases">
        <title>High contiguity whole genome sequence and gene annotation resource for two Venturia nashicola isolates.</title>
        <authorList>
            <person name="Prokchorchik M."/>
            <person name="Won K."/>
            <person name="Lee Y."/>
            <person name="Choi E.D."/>
            <person name="Segonzac C."/>
            <person name="Sohn K.H."/>
        </authorList>
    </citation>
    <scope>NUCLEOTIDE SEQUENCE [LARGE SCALE GENOMIC DNA]</scope>
    <source>
        <strain evidence="13 14">PRI2</strain>
    </source>
</reference>
<dbReference type="Gene3D" id="3.40.50.1820">
    <property type="entry name" value="alpha/beta hydrolase"/>
    <property type="match status" value="1"/>
</dbReference>
<organism evidence="13 14">
    <name type="scientific">Venturia nashicola</name>
    <dbReference type="NCBI Taxonomy" id="86259"/>
    <lineage>
        <taxon>Eukaryota</taxon>
        <taxon>Fungi</taxon>
        <taxon>Dikarya</taxon>
        <taxon>Ascomycota</taxon>
        <taxon>Pezizomycotina</taxon>
        <taxon>Dothideomycetes</taxon>
        <taxon>Pleosporomycetidae</taxon>
        <taxon>Venturiales</taxon>
        <taxon>Venturiaceae</taxon>
        <taxon>Venturia</taxon>
    </lineage>
</organism>
<keyword evidence="5" id="KW-0964">Secreted</keyword>
<dbReference type="PRINTS" id="PR00129">
    <property type="entry name" value="CUTINASE"/>
</dbReference>
<dbReference type="SUPFAM" id="SSF53474">
    <property type="entry name" value="alpha/beta-Hydrolases"/>
    <property type="match status" value="1"/>
</dbReference>
<comment type="subcellular location">
    <subcellularLocation>
        <location evidence="1">Secreted</location>
    </subcellularLocation>
</comment>
<evidence type="ECO:0000256" key="10">
    <source>
        <dbReference type="PIRSR" id="PIRSR611150-1"/>
    </source>
</evidence>
<feature type="disulfide bond" evidence="11">
    <location>
        <begin position="96"/>
        <end position="169"/>
    </location>
</feature>
<proteinExistence type="inferred from homology"/>
<dbReference type="InterPro" id="IPR000675">
    <property type="entry name" value="Cutinase/axe"/>
</dbReference>
<evidence type="ECO:0000256" key="2">
    <source>
        <dbReference type="ARBA" id="ARBA00007534"/>
    </source>
</evidence>
<feature type="signal peptide" evidence="12">
    <location>
        <begin position="1"/>
        <end position="25"/>
    </location>
</feature>
<dbReference type="SMART" id="SM01110">
    <property type="entry name" value="Cutinase"/>
    <property type="match status" value="1"/>
</dbReference>
<evidence type="ECO:0000256" key="1">
    <source>
        <dbReference type="ARBA" id="ARBA00004613"/>
    </source>
</evidence>
<comment type="catalytic activity">
    <reaction evidence="9">
        <text>cutin + H2O = cutin monomers.</text>
        <dbReference type="EC" id="3.1.1.74"/>
    </reaction>
</comment>
<dbReference type="Pfam" id="PF01083">
    <property type="entry name" value="Cutinase"/>
    <property type="match status" value="1"/>
</dbReference>
<evidence type="ECO:0000256" key="8">
    <source>
        <dbReference type="ARBA" id="ARBA00023157"/>
    </source>
</evidence>
<feature type="active site" evidence="10">
    <location>
        <position position="232"/>
    </location>
</feature>
<evidence type="ECO:0000256" key="6">
    <source>
        <dbReference type="ARBA" id="ARBA00022729"/>
    </source>
</evidence>
<dbReference type="InterPro" id="IPR029058">
    <property type="entry name" value="AB_hydrolase_fold"/>
</dbReference>
<keyword evidence="4" id="KW-0719">Serine esterase</keyword>
<evidence type="ECO:0000256" key="11">
    <source>
        <dbReference type="PIRSR" id="PIRSR611150-2"/>
    </source>
</evidence>
<evidence type="ECO:0000313" key="14">
    <source>
        <dbReference type="Proteomes" id="UP000298493"/>
    </source>
</evidence>
<accession>A0A4Z1NMX4</accession>
<dbReference type="AlphaFoldDB" id="A0A4Z1NMX4"/>
<dbReference type="InterPro" id="IPR011150">
    <property type="entry name" value="Cutinase_monf"/>
</dbReference>
<sequence>MPPAFLTLPAVIAALILLVPARASARQKCTGQSCGIANLSGSTGIPIDTNSGPKLSGGSAAGTKCIDQWLTKLNVPHPPIPPPSRRSRIEGRQAACKPYTLLFARGTFEFGALGLTLGPQVKNALEKAQPGKWDIKGIEYQNDMSGNDCVGLPGGMKCLDVLKSSAAECPDTKFILSGYSQGAMVMHVCAAYAEEAIKNRINGVVVFGDPFNGAPIKEFPQEKLKIFCNPGDGVCDGKFAISAAHLAYGGTIADATKAMQQFVGA</sequence>
<feature type="chain" id="PRO_5021497817" description="cutinase" evidence="12">
    <location>
        <begin position="26"/>
        <end position="265"/>
    </location>
</feature>
<dbReference type="GO" id="GO:0050525">
    <property type="term" value="F:cutinase activity"/>
    <property type="evidence" value="ECO:0007669"/>
    <property type="project" value="UniProtKB-EC"/>
</dbReference>
<evidence type="ECO:0000256" key="9">
    <source>
        <dbReference type="ARBA" id="ARBA00034045"/>
    </source>
</evidence>
<keyword evidence="7" id="KW-0378">Hydrolase</keyword>
<dbReference type="EC" id="3.1.1.74" evidence="3"/>
<dbReference type="OrthoDB" id="2975078at2759"/>
<evidence type="ECO:0000256" key="4">
    <source>
        <dbReference type="ARBA" id="ARBA00022487"/>
    </source>
</evidence>
<feature type="active site" description="Nucleophile" evidence="10">
    <location>
        <position position="180"/>
    </location>
</feature>
<evidence type="ECO:0000313" key="13">
    <source>
        <dbReference type="EMBL" id="TID15496.1"/>
    </source>
</evidence>
<dbReference type="PANTHER" id="PTHR48250">
    <property type="entry name" value="CUTINASE 2-RELATED"/>
    <property type="match status" value="1"/>
</dbReference>
<dbReference type="EMBL" id="SNSC02000020">
    <property type="protein sequence ID" value="TID15496.1"/>
    <property type="molecule type" value="Genomic_DNA"/>
</dbReference>
<dbReference type="STRING" id="86259.A0A4Z1NMX4"/>
<evidence type="ECO:0000256" key="3">
    <source>
        <dbReference type="ARBA" id="ARBA00013095"/>
    </source>
</evidence>
<dbReference type="Proteomes" id="UP000298493">
    <property type="component" value="Unassembled WGS sequence"/>
</dbReference>
<protein>
    <recommendedName>
        <fullName evidence="3">cutinase</fullName>
        <ecNumber evidence="3">3.1.1.74</ecNumber>
    </recommendedName>
</protein>
<evidence type="ECO:0000256" key="7">
    <source>
        <dbReference type="ARBA" id="ARBA00022801"/>
    </source>
</evidence>
<dbReference type="GO" id="GO:0016052">
    <property type="term" value="P:carbohydrate catabolic process"/>
    <property type="evidence" value="ECO:0007669"/>
    <property type="project" value="TreeGrafter"/>
</dbReference>
<evidence type="ECO:0000256" key="5">
    <source>
        <dbReference type="ARBA" id="ARBA00022525"/>
    </source>
</evidence>
<comment type="similarity">
    <text evidence="2">Belongs to the cutinase family.</text>
</comment>
<keyword evidence="14" id="KW-1185">Reference proteome</keyword>
<gene>
    <name evidence="13" type="ORF">E6O75_ATG07824</name>
</gene>
<dbReference type="GO" id="GO:0005576">
    <property type="term" value="C:extracellular region"/>
    <property type="evidence" value="ECO:0007669"/>
    <property type="project" value="UniProtKB-SubCell"/>
</dbReference>
<name>A0A4Z1NMX4_9PEZI</name>
<comment type="caution">
    <text evidence="13">The sequence shown here is derived from an EMBL/GenBank/DDBJ whole genome shotgun (WGS) entry which is preliminary data.</text>
</comment>
<dbReference type="PANTHER" id="PTHR48250:SF3">
    <property type="entry name" value="CUTINASE 1-RELATED"/>
    <property type="match status" value="1"/>
</dbReference>
<keyword evidence="8 11" id="KW-1015">Disulfide bond</keyword>
<evidence type="ECO:0000256" key="12">
    <source>
        <dbReference type="SAM" id="SignalP"/>
    </source>
</evidence>
<keyword evidence="6 12" id="KW-0732">Signal</keyword>